<feature type="domain" description="Methyltransferase" evidence="4">
    <location>
        <begin position="62"/>
        <end position="152"/>
    </location>
</feature>
<keyword evidence="6" id="KW-1185">Reference proteome</keyword>
<accession>A0ABS1B8C1</accession>
<keyword evidence="1 5" id="KW-0489">Methyltransferase</keyword>
<protein>
    <submittedName>
        <fullName evidence="5">Class I SAM-dependent methyltransferase</fullName>
    </submittedName>
</protein>
<proteinExistence type="predicted"/>
<evidence type="ECO:0000313" key="5">
    <source>
        <dbReference type="EMBL" id="MBK0330235.1"/>
    </source>
</evidence>
<feature type="compositionally biased region" description="Basic and acidic residues" evidence="3">
    <location>
        <begin position="200"/>
        <end position="210"/>
    </location>
</feature>
<dbReference type="SUPFAM" id="SSF53335">
    <property type="entry name" value="S-adenosyl-L-methionine-dependent methyltransferases"/>
    <property type="match status" value="1"/>
</dbReference>
<dbReference type="InterPro" id="IPR041698">
    <property type="entry name" value="Methyltransf_25"/>
</dbReference>
<evidence type="ECO:0000313" key="6">
    <source>
        <dbReference type="Proteomes" id="UP000612352"/>
    </source>
</evidence>
<dbReference type="PANTHER" id="PTHR43861">
    <property type="entry name" value="TRANS-ACONITATE 2-METHYLTRANSFERASE-RELATED"/>
    <property type="match status" value="1"/>
</dbReference>
<dbReference type="Gene3D" id="3.40.50.150">
    <property type="entry name" value="Vaccinia Virus protein VP39"/>
    <property type="match status" value="1"/>
</dbReference>
<evidence type="ECO:0000256" key="3">
    <source>
        <dbReference type="SAM" id="MobiDB-lite"/>
    </source>
</evidence>
<name>A0ABS1B8C1_9MICO</name>
<gene>
    <name evidence="5" type="ORF">I8D64_02300</name>
</gene>
<dbReference type="Proteomes" id="UP000612352">
    <property type="component" value="Unassembled WGS sequence"/>
</dbReference>
<dbReference type="PANTHER" id="PTHR43861:SF1">
    <property type="entry name" value="TRANS-ACONITATE 2-METHYLTRANSFERASE"/>
    <property type="match status" value="1"/>
</dbReference>
<keyword evidence="2" id="KW-0808">Transferase</keyword>
<organism evidence="5 6">
    <name type="scientific">Brachybacterium halotolerans</name>
    <dbReference type="NCBI Taxonomy" id="2795215"/>
    <lineage>
        <taxon>Bacteria</taxon>
        <taxon>Bacillati</taxon>
        <taxon>Actinomycetota</taxon>
        <taxon>Actinomycetes</taxon>
        <taxon>Micrococcales</taxon>
        <taxon>Dermabacteraceae</taxon>
        <taxon>Brachybacterium</taxon>
    </lineage>
</organism>
<feature type="compositionally biased region" description="Basic and acidic residues" evidence="3">
    <location>
        <begin position="220"/>
        <end position="233"/>
    </location>
</feature>
<dbReference type="InterPro" id="IPR029063">
    <property type="entry name" value="SAM-dependent_MTases_sf"/>
</dbReference>
<evidence type="ECO:0000256" key="2">
    <source>
        <dbReference type="ARBA" id="ARBA00022679"/>
    </source>
</evidence>
<dbReference type="GO" id="GO:0008168">
    <property type="term" value="F:methyltransferase activity"/>
    <property type="evidence" value="ECO:0007669"/>
    <property type="project" value="UniProtKB-KW"/>
</dbReference>
<feature type="region of interest" description="Disordered" evidence="3">
    <location>
        <begin position="200"/>
        <end position="233"/>
    </location>
</feature>
<dbReference type="RefSeq" id="WP_200501287.1">
    <property type="nucleotide sequence ID" value="NZ_JAEDAJ010000001.1"/>
</dbReference>
<dbReference type="EMBL" id="JAEDAJ010000001">
    <property type="protein sequence ID" value="MBK0330235.1"/>
    <property type="molecule type" value="Genomic_DNA"/>
</dbReference>
<sequence length="233" mass="24837">MSEQGTREAYAARAEEYAQVLGSVEQMAGTDRRHIEDWAQRAGAAGTADEAGIVDDGGGGLVLDLGCGPGHWTAHLAAQGHHVLGIDPVPAFVDHARTVHPGVEYRLGDVLAPGVEDDSCAGVLAWYCLIHLPPERMQEALASIGRVLRPGGALLLGFFDGPRIEPFDHAITTAHFWPVAELERLLKDVGFAVSAVEQRTDPGARPHGSIEARWTPTADSGDRARVKTQDSEG</sequence>
<dbReference type="CDD" id="cd02440">
    <property type="entry name" value="AdoMet_MTases"/>
    <property type="match status" value="1"/>
</dbReference>
<dbReference type="GO" id="GO:0032259">
    <property type="term" value="P:methylation"/>
    <property type="evidence" value="ECO:0007669"/>
    <property type="project" value="UniProtKB-KW"/>
</dbReference>
<comment type="caution">
    <text evidence="5">The sequence shown here is derived from an EMBL/GenBank/DDBJ whole genome shotgun (WGS) entry which is preliminary data.</text>
</comment>
<evidence type="ECO:0000259" key="4">
    <source>
        <dbReference type="Pfam" id="PF13649"/>
    </source>
</evidence>
<dbReference type="Pfam" id="PF13649">
    <property type="entry name" value="Methyltransf_25"/>
    <property type="match status" value="1"/>
</dbReference>
<evidence type="ECO:0000256" key="1">
    <source>
        <dbReference type="ARBA" id="ARBA00022603"/>
    </source>
</evidence>
<reference evidence="5 6" key="1">
    <citation type="submission" date="2020-12" db="EMBL/GenBank/DDBJ databases">
        <title>Brachybacterium sp. MASK1Z-5, whole genome shotgun sequence.</title>
        <authorList>
            <person name="Tuo L."/>
        </authorList>
    </citation>
    <scope>NUCLEOTIDE SEQUENCE [LARGE SCALE GENOMIC DNA]</scope>
    <source>
        <strain evidence="5 6">MASK1Z-5</strain>
    </source>
</reference>